<feature type="compositionally biased region" description="Basic and acidic residues" evidence="1">
    <location>
        <begin position="20"/>
        <end position="30"/>
    </location>
</feature>
<feature type="compositionally biased region" description="Basic and acidic residues" evidence="1">
    <location>
        <begin position="168"/>
        <end position="178"/>
    </location>
</feature>
<evidence type="ECO:0000313" key="2">
    <source>
        <dbReference type="EMBL" id="KAA8629368.1"/>
    </source>
</evidence>
<proteinExistence type="predicted"/>
<sequence length="178" mass="20143">MSNHNSLHLRSNSPKTEVWNPHHSEERDAEPPLPAGLDEARLEAITDQILGLLAQNFPDTPMESMANMVRIMREAANGNADAFRTIMEHVMDAITQSHHPEDFGVRNPAPSYSGLPTEGDVTVELEVAVPEYRPPPPSYTEDSQQSFQPPRGHKRKREQQDEDGVGDDQERERKRQCR</sequence>
<organism evidence="2 3">
    <name type="scientific">Sordaria macrospora</name>
    <dbReference type="NCBI Taxonomy" id="5147"/>
    <lineage>
        <taxon>Eukaryota</taxon>
        <taxon>Fungi</taxon>
        <taxon>Dikarya</taxon>
        <taxon>Ascomycota</taxon>
        <taxon>Pezizomycotina</taxon>
        <taxon>Sordariomycetes</taxon>
        <taxon>Sordariomycetidae</taxon>
        <taxon>Sordariales</taxon>
        <taxon>Sordariaceae</taxon>
        <taxon>Sordaria</taxon>
    </lineage>
</organism>
<comment type="caution">
    <text evidence="2">The sequence shown here is derived from an EMBL/GenBank/DDBJ whole genome shotgun (WGS) entry which is preliminary data.</text>
</comment>
<evidence type="ECO:0000256" key="1">
    <source>
        <dbReference type="SAM" id="MobiDB-lite"/>
    </source>
</evidence>
<accession>A0A8S8ZJF3</accession>
<feature type="region of interest" description="Disordered" evidence="1">
    <location>
        <begin position="1"/>
        <end position="34"/>
    </location>
</feature>
<dbReference type="VEuPathDB" id="FungiDB:SMAC_08005"/>
<dbReference type="OMA" id="PRYTRYA"/>
<protein>
    <submittedName>
        <fullName evidence="2">Uncharacterized protein</fullName>
    </submittedName>
</protein>
<feature type="region of interest" description="Disordered" evidence="1">
    <location>
        <begin position="129"/>
        <end position="178"/>
    </location>
</feature>
<feature type="compositionally biased region" description="Low complexity" evidence="1">
    <location>
        <begin position="1"/>
        <end position="13"/>
    </location>
</feature>
<dbReference type="Proteomes" id="UP000433876">
    <property type="component" value="Unassembled WGS sequence"/>
</dbReference>
<evidence type="ECO:0000313" key="3">
    <source>
        <dbReference type="Proteomes" id="UP000433876"/>
    </source>
</evidence>
<reference evidence="2 3" key="1">
    <citation type="submission" date="2017-07" db="EMBL/GenBank/DDBJ databases">
        <title>Genome sequence of the Sordaria macrospora wild type strain R19027.</title>
        <authorList>
            <person name="Nowrousian M."/>
            <person name="Teichert I."/>
            <person name="Kueck U."/>
        </authorList>
    </citation>
    <scope>NUCLEOTIDE SEQUENCE [LARGE SCALE GENOMIC DNA]</scope>
    <source>
        <strain evidence="2 3">R19027</strain>
        <tissue evidence="2">Mycelium</tissue>
    </source>
</reference>
<dbReference type="AlphaFoldDB" id="A0A8S8ZJF3"/>
<dbReference type="EMBL" id="NMPR01000138">
    <property type="protein sequence ID" value="KAA8629368.1"/>
    <property type="molecule type" value="Genomic_DNA"/>
</dbReference>
<gene>
    <name evidence="2" type="ORF">SMACR_08005</name>
</gene>
<name>A0A8S8ZJF3_SORMA</name>